<dbReference type="Proteomes" id="UP000282876">
    <property type="component" value="Unassembled WGS sequence"/>
</dbReference>
<gene>
    <name evidence="1" type="ORF">TUBRATIS_21470</name>
</gene>
<dbReference type="VEuPathDB" id="MicrosporidiaDB:TUBRATIS_21470"/>
<keyword evidence="2" id="KW-1185">Reference proteome</keyword>
<dbReference type="OrthoDB" id="10322186at2759"/>
<name>A0A437AJP7_9MICR</name>
<proteinExistence type="predicted"/>
<dbReference type="AlphaFoldDB" id="A0A437AJP7"/>
<protein>
    <submittedName>
        <fullName evidence="1">Uncharacterized protein</fullName>
    </submittedName>
</protein>
<organism evidence="1 2">
    <name type="scientific">Tubulinosema ratisbonensis</name>
    <dbReference type="NCBI Taxonomy" id="291195"/>
    <lineage>
        <taxon>Eukaryota</taxon>
        <taxon>Fungi</taxon>
        <taxon>Fungi incertae sedis</taxon>
        <taxon>Microsporidia</taxon>
        <taxon>Tubulinosematoidea</taxon>
        <taxon>Tubulinosematidae</taxon>
        <taxon>Tubulinosema</taxon>
    </lineage>
</organism>
<sequence>MRSLGFKICLMLKSKTKKQKLFRSMLNSVKIFNSSVEFIKKVNYYDLNLPDNLKDELMIGDKEFLFVQLVKTKKSLFDSYFTKIDVYLYKKDNILVNSFDELNLQSEHISKQEILSDLNLILEKYLEKEMKNTEKNILNFIYKHNLLTYGIKVFDFISDDGLITYLLGKQLKISQKLNLNLVRKDENFLIFLKQLDLNTNLLTNIIKAEELKYFEQIYYFYVLAQLFEKENHKYSACVYYLKCYTSIKDGFNVSFKRYLLEKIKKLNKWNNVFIKIIDKVKKKEEAEFKILLESNNIGTFKLLNVEVSQHFNNEIKFNSKEKILYFENNIVGFNNEFQK</sequence>
<comment type="caution">
    <text evidence="1">The sequence shown here is derived from an EMBL/GenBank/DDBJ whole genome shotgun (WGS) entry which is preliminary data.</text>
</comment>
<reference evidence="1 2" key="1">
    <citation type="submission" date="2018-10" db="EMBL/GenBank/DDBJ databases">
        <title>Draft genome sequence of the microsporidian Tubulinosema ratisbonensis.</title>
        <authorList>
            <person name="Polonais V."/>
            <person name="Peyretaillade E."/>
            <person name="Niehus S."/>
            <person name="Wawrzyniak I."/>
            <person name="Franchet A."/>
            <person name="Gaspin C."/>
            <person name="Reichstadt M."/>
            <person name="Belser C."/>
            <person name="Labadie K."/>
            <person name="Delbac F."/>
            <person name="Ferrandon D."/>
        </authorList>
    </citation>
    <scope>NUCLEOTIDE SEQUENCE [LARGE SCALE GENOMIC DNA]</scope>
    <source>
        <strain evidence="1 2">Franzen</strain>
    </source>
</reference>
<accession>A0A437AJP7</accession>
<evidence type="ECO:0000313" key="1">
    <source>
        <dbReference type="EMBL" id="RVD91401.1"/>
    </source>
</evidence>
<evidence type="ECO:0000313" key="2">
    <source>
        <dbReference type="Proteomes" id="UP000282876"/>
    </source>
</evidence>
<feature type="non-terminal residue" evidence="1">
    <location>
        <position position="339"/>
    </location>
</feature>
<dbReference type="EMBL" id="RCSS01000538">
    <property type="protein sequence ID" value="RVD91401.1"/>
    <property type="molecule type" value="Genomic_DNA"/>
</dbReference>